<keyword evidence="1" id="KW-0812">Transmembrane</keyword>
<reference evidence="2 3" key="1">
    <citation type="submission" date="2015-10" db="EMBL/GenBank/DDBJ databases">
        <title>Draft genome sequence of Thermococcus celericrescens strain DSM 17994.</title>
        <authorList>
            <person name="Hong S.-J."/>
            <person name="Park C.-E."/>
            <person name="Shin J.-H."/>
        </authorList>
    </citation>
    <scope>NUCLEOTIDE SEQUENCE [LARGE SCALE GENOMIC DNA]</scope>
    <source>
        <strain evidence="2 3">DSM 17994</strain>
    </source>
</reference>
<organism evidence="2 3">
    <name type="scientific">Thermococcus celericrescens</name>
    <dbReference type="NCBI Taxonomy" id="227598"/>
    <lineage>
        <taxon>Archaea</taxon>
        <taxon>Methanobacteriati</taxon>
        <taxon>Methanobacteriota</taxon>
        <taxon>Thermococci</taxon>
        <taxon>Thermococcales</taxon>
        <taxon>Thermococcaceae</taxon>
        <taxon>Thermococcus</taxon>
    </lineage>
</organism>
<evidence type="ECO:0000313" key="3">
    <source>
        <dbReference type="Proteomes" id="UP000053462"/>
    </source>
</evidence>
<keyword evidence="3" id="KW-1185">Reference proteome</keyword>
<name>A0A100XYV4_9EURY</name>
<gene>
    <name evidence="2" type="ORF">APY94_02980</name>
</gene>
<dbReference type="Proteomes" id="UP000053462">
    <property type="component" value="Unassembled WGS sequence"/>
</dbReference>
<comment type="caution">
    <text evidence="2">The sequence shown here is derived from an EMBL/GenBank/DDBJ whole genome shotgun (WGS) entry which is preliminary data.</text>
</comment>
<accession>A0A100XYV4</accession>
<dbReference type="EMBL" id="LLYW01000008">
    <property type="protein sequence ID" value="KUH34254.1"/>
    <property type="molecule type" value="Genomic_DNA"/>
</dbReference>
<dbReference type="OrthoDB" id="100804at2157"/>
<proteinExistence type="predicted"/>
<sequence length="297" mass="33439">MAVPAIVAWKERDNVGTVLQIVLYFLAFVFIIYMMYKMFGMFKDAGKHIEDLAKKAEDFGNDLKNDLEQAPEKFRQTGEDIWTMITQPGTPEGNAAKTRVHYGGPEWEPGNAGVDEKGNLHKYGDTVKPGETKTYAGSTYIETVKNTLVKSPYSSKPVNDLDALAMKYGFSTYAQFNAWLEGVKAALKAAGKDPNQMSLDQIVKYGRELERKKEEWRKKNPDKATPKLDVMKDTKRPWLKPLPLPEQDQLIREVYPKTPGGGIVIGYTPVITPKPKPKPGIPPTRHILPIRTPIYAR</sequence>
<dbReference type="STRING" id="227598.APY94_02980"/>
<keyword evidence="1" id="KW-1133">Transmembrane helix</keyword>
<evidence type="ECO:0000313" key="2">
    <source>
        <dbReference type="EMBL" id="KUH34254.1"/>
    </source>
</evidence>
<dbReference type="RefSeq" id="WP_058938229.1">
    <property type="nucleotide sequence ID" value="NZ_LLYW01000008.1"/>
</dbReference>
<evidence type="ECO:0000256" key="1">
    <source>
        <dbReference type="SAM" id="Phobius"/>
    </source>
</evidence>
<protein>
    <submittedName>
        <fullName evidence="2">Uncharacterized protein</fullName>
    </submittedName>
</protein>
<keyword evidence="1" id="KW-0472">Membrane</keyword>
<feature type="transmembrane region" description="Helical" evidence="1">
    <location>
        <begin position="17"/>
        <end position="36"/>
    </location>
</feature>
<dbReference type="AlphaFoldDB" id="A0A100XYV4"/>